<dbReference type="PROSITE" id="PS51318">
    <property type="entry name" value="TAT"/>
    <property type="match status" value="1"/>
</dbReference>
<dbReference type="PROSITE" id="PS51257">
    <property type="entry name" value="PROKAR_LIPOPROTEIN"/>
    <property type="match status" value="1"/>
</dbReference>
<evidence type="ECO:0000313" key="3">
    <source>
        <dbReference type="Proteomes" id="UP001165590"/>
    </source>
</evidence>
<evidence type="ECO:0000256" key="1">
    <source>
        <dbReference type="SAM" id="SignalP"/>
    </source>
</evidence>
<dbReference type="Gene3D" id="3.40.190.10">
    <property type="entry name" value="Periplasmic binding protein-like II"/>
    <property type="match status" value="2"/>
</dbReference>
<dbReference type="RefSeq" id="WP_267027671.1">
    <property type="nucleotide sequence ID" value="NZ_JAIFZO010000002.1"/>
</dbReference>
<dbReference type="PANTHER" id="PTHR43649">
    <property type="entry name" value="ARABINOSE-BINDING PROTEIN-RELATED"/>
    <property type="match status" value="1"/>
</dbReference>
<dbReference type="Pfam" id="PF01547">
    <property type="entry name" value="SBP_bac_1"/>
    <property type="match status" value="1"/>
</dbReference>
<dbReference type="Proteomes" id="UP001165590">
    <property type="component" value="Unassembled WGS sequence"/>
</dbReference>
<evidence type="ECO:0000313" key="2">
    <source>
        <dbReference type="EMBL" id="MCX4234912.1"/>
    </source>
</evidence>
<comment type="caution">
    <text evidence="2">The sequence shown here is derived from an EMBL/GenBank/DDBJ whole genome shotgun (WGS) entry which is preliminary data.</text>
</comment>
<proteinExistence type="predicted"/>
<accession>A0ABT3V4M4</accession>
<dbReference type="EMBL" id="JAIFZO010000002">
    <property type="protein sequence ID" value="MCX4234912.1"/>
    <property type="molecule type" value="Genomic_DNA"/>
</dbReference>
<dbReference type="InterPro" id="IPR006059">
    <property type="entry name" value="SBP"/>
</dbReference>
<keyword evidence="3" id="KW-1185">Reference proteome</keyword>
<dbReference type="PANTHER" id="PTHR43649:SF30">
    <property type="entry name" value="ABC TRANSPORTER SUBSTRATE-BINDING PROTEIN"/>
    <property type="match status" value="1"/>
</dbReference>
<protein>
    <submittedName>
        <fullName evidence="2">ABC transporter substrate-binding protein</fullName>
    </submittedName>
</protein>
<reference evidence="2" key="1">
    <citation type="journal article" date="2022" name="bioRxiv">
        <title>Discovery and biosynthetic assessment of Streptomyces ortus sp nov. isolated from a deep-sea sponge.</title>
        <authorList>
            <person name="Williams S.E."/>
        </authorList>
    </citation>
    <scope>NUCLEOTIDE SEQUENCE</scope>
    <source>
        <strain evidence="2">A15ISP2-DRY2</strain>
    </source>
</reference>
<name>A0ABT3V4M4_9ACTN</name>
<organism evidence="2 3">
    <name type="scientific">Streptomyces ortus</name>
    <dbReference type="NCBI Taxonomy" id="2867268"/>
    <lineage>
        <taxon>Bacteria</taxon>
        <taxon>Bacillati</taxon>
        <taxon>Actinomycetota</taxon>
        <taxon>Actinomycetes</taxon>
        <taxon>Kitasatosporales</taxon>
        <taxon>Streptomycetaceae</taxon>
        <taxon>Streptomyces</taxon>
    </lineage>
</organism>
<dbReference type="SUPFAM" id="SSF53850">
    <property type="entry name" value="Periplasmic binding protein-like II"/>
    <property type="match status" value="1"/>
</dbReference>
<feature type="signal peptide" evidence="1">
    <location>
        <begin position="1"/>
        <end position="33"/>
    </location>
</feature>
<sequence length="430" mass="46206">MRSPLTRRGFLAAGSGLTAATALPALSGCSALAAADSDPDTLVVHSQLGTTAPGSPTYLASLDRFRKENPGLKVKNLVNGDDLAQVYETSRLARKEPDVVMVNLYDKTLAWTDVGATVDVKDYMADWGLRERVLPVALDAWTDGKGRLRAFPYFATNWPVAYNRSLLDKAGVDEIPVTGDQLIAAARKLRAKGIGPVTTGGNDWTGQKLLAQVIQTFLTEDEARHVYSTGDFSGSRGAKEGIEYFVALRDAGVFVDKAQGLTSDLMTTQYNTRSAAIQSAMSSALAKVPEAVARHTDVGGWPLAEGAAHKLPTILRTYTLIGFWISPNGTKKIDAVEKFLRFMYRPDTVSRFIQESGRDMALRSDTVSTDFPLVAAAQRLGNDVSQVLLPDVYVPPAATQPLITATSTSFTRGTGAAKVRAALEAAYRSA</sequence>
<dbReference type="InterPro" id="IPR050490">
    <property type="entry name" value="Bact_solute-bd_prot1"/>
</dbReference>
<feature type="chain" id="PRO_5047019266" evidence="1">
    <location>
        <begin position="34"/>
        <end position="430"/>
    </location>
</feature>
<keyword evidence="1" id="KW-0732">Signal</keyword>
<dbReference type="InterPro" id="IPR006311">
    <property type="entry name" value="TAT_signal"/>
</dbReference>
<gene>
    <name evidence="2" type="ORF">K3769_19425</name>
</gene>